<proteinExistence type="predicted"/>
<keyword evidence="1" id="KW-1133">Transmembrane helix</keyword>
<evidence type="ECO:0000313" key="3">
    <source>
        <dbReference type="Proteomes" id="UP000606786"/>
    </source>
</evidence>
<keyword evidence="1" id="KW-0812">Transmembrane</keyword>
<keyword evidence="3" id="KW-1185">Reference proteome</keyword>
<dbReference type="EMBL" id="CAJHJT010000034">
    <property type="protein sequence ID" value="CAD7006344.1"/>
    <property type="molecule type" value="Genomic_DNA"/>
</dbReference>
<accession>A0A811V627</accession>
<reference evidence="2" key="1">
    <citation type="submission" date="2020-11" db="EMBL/GenBank/DDBJ databases">
        <authorList>
            <person name="Whitehead M."/>
        </authorList>
    </citation>
    <scope>NUCLEOTIDE SEQUENCE</scope>
    <source>
        <strain evidence="2">EGII</strain>
    </source>
</reference>
<sequence>MYNLQVTRTYNTLCTCICYAILQQQICNNSSGKCRESVCFIAAGFVCHMMSPRAEQSQVSGVVCVQHWEILVFSLLLLNFMLFEYRICAFVAIQFMQQSKGGNICTRTHRQSIVHT</sequence>
<name>A0A811V627_CERCA</name>
<evidence type="ECO:0000313" key="2">
    <source>
        <dbReference type="EMBL" id="CAD7006344.1"/>
    </source>
</evidence>
<dbReference type="Proteomes" id="UP000606786">
    <property type="component" value="Unassembled WGS sequence"/>
</dbReference>
<evidence type="ECO:0000256" key="1">
    <source>
        <dbReference type="SAM" id="Phobius"/>
    </source>
</evidence>
<organism evidence="2 3">
    <name type="scientific">Ceratitis capitata</name>
    <name type="common">Mediterranean fruit fly</name>
    <name type="synonym">Tephritis capitata</name>
    <dbReference type="NCBI Taxonomy" id="7213"/>
    <lineage>
        <taxon>Eukaryota</taxon>
        <taxon>Metazoa</taxon>
        <taxon>Ecdysozoa</taxon>
        <taxon>Arthropoda</taxon>
        <taxon>Hexapoda</taxon>
        <taxon>Insecta</taxon>
        <taxon>Pterygota</taxon>
        <taxon>Neoptera</taxon>
        <taxon>Endopterygota</taxon>
        <taxon>Diptera</taxon>
        <taxon>Brachycera</taxon>
        <taxon>Muscomorpha</taxon>
        <taxon>Tephritoidea</taxon>
        <taxon>Tephritidae</taxon>
        <taxon>Ceratitis</taxon>
        <taxon>Ceratitis</taxon>
    </lineage>
</organism>
<keyword evidence="1" id="KW-0472">Membrane</keyword>
<dbReference type="AlphaFoldDB" id="A0A811V627"/>
<gene>
    <name evidence="2" type="ORF">CCAP1982_LOCUS14666</name>
</gene>
<feature type="transmembrane region" description="Helical" evidence="1">
    <location>
        <begin position="70"/>
        <end position="93"/>
    </location>
</feature>
<protein>
    <submittedName>
        <fullName evidence="2">(Mediterranean fruit fly) hypothetical protein</fullName>
    </submittedName>
</protein>
<comment type="caution">
    <text evidence="2">The sequence shown here is derived from an EMBL/GenBank/DDBJ whole genome shotgun (WGS) entry which is preliminary data.</text>
</comment>